<protein>
    <submittedName>
        <fullName evidence="2">Monoamine oxidase</fullName>
    </submittedName>
</protein>
<proteinExistence type="predicted"/>
<sequence length="670" mass="74650">MRGMDQIDHQATGGTMKRRSLFAAAGLVAATPVVTQLALPTTASAMAPVKPRSDEDRWQRCVALARDLLLIGPGNEDLKLEYLRVLIDEGLPKTTHPKRVLVVGAGITGLVSGMLLKRAGHDVTILEANASRIGGRIKTFRRGPEWAGKPDPFTDPAQFAEAGAMRIPDFHPLTMALIDKLGLKRRLFYNVDIKPGTGSPGKSLPPVEYRSFTGTVWKRGGSGEGFVAPEVANRTWINTNGERTRRADYSVAPQDINAGFGVSDEELKTTAGALLDKVLDPVRDYYSYVGADGQRVNKPVGEWIEGWAQVIYDLDGYSMSGYLSEYAGLGERAVDLIGTLENLTSRMPLAFMHSFLTRSLVDARARYWEIEGGTAMLPYAMLPEMERDIRMNERMIRMEYWDQERDTSALEHVSANGDKVWVETTTENGTDELCAGETVQKTRSFTADTAIVTIPFSALRHVQISPLMSYVKRRAIIELHYDSATKVLLEFNRRWWEFTEDQWREELNAIKPGLYDHYRKLDKTEATTVVGGGSVTDNPNRFTYFPSHPVPGSPGGVVLASYSWADDASKWDAMHDDERYAYALRGMQSVFGKRIEAFYTQKGQTQSWLRNRYAFGEAAVFTPRQLTELHLDIGTPEGPVHFAGEHTSLKHAWIEGSLESAVRVALEVNS</sequence>
<dbReference type="Gene3D" id="1.10.10.1620">
    <property type="match status" value="1"/>
</dbReference>
<evidence type="ECO:0000313" key="3">
    <source>
        <dbReference type="Proteomes" id="UP000199501"/>
    </source>
</evidence>
<evidence type="ECO:0000259" key="1">
    <source>
        <dbReference type="Pfam" id="PF01593"/>
    </source>
</evidence>
<dbReference type="PROSITE" id="PS51318">
    <property type="entry name" value="TAT"/>
    <property type="match status" value="1"/>
</dbReference>
<dbReference type="InterPro" id="IPR002937">
    <property type="entry name" value="Amino_oxidase"/>
</dbReference>
<dbReference type="Gene3D" id="6.10.250.1500">
    <property type="match status" value="1"/>
</dbReference>
<feature type="domain" description="Amine oxidase" evidence="1">
    <location>
        <begin position="363"/>
        <end position="668"/>
    </location>
</feature>
<dbReference type="Proteomes" id="UP000199501">
    <property type="component" value="Unassembled WGS sequence"/>
</dbReference>
<dbReference type="Gene3D" id="3.30.1490.470">
    <property type="match status" value="1"/>
</dbReference>
<dbReference type="EMBL" id="FMZZ01000001">
    <property type="protein sequence ID" value="SDC24034.1"/>
    <property type="molecule type" value="Genomic_DNA"/>
</dbReference>
<dbReference type="GO" id="GO:0001716">
    <property type="term" value="F:L-amino-acid oxidase activity"/>
    <property type="evidence" value="ECO:0007669"/>
    <property type="project" value="TreeGrafter"/>
</dbReference>
<evidence type="ECO:0000313" key="2">
    <source>
        <dbReference type="EMBL" id="SDC24034.1"/>
    </source>
</evidence>
<dbReference type="AlphaFoldDB" id="A0A1G6JZ91"/>
<dbReference type="Gene3D" id="6.10.140.1210">
    <property type="match status" value="1"/>
</dbReference>
<dbReference type="Gene3D" id="1.10.405.10">
    <property type="entry name" value="Guanine Nucleotide Dissociation Inhibitor, domain 1"/>
    <property type="match status" value="1"/>
</dbReference>
<dbReference type="SUPFAM" id="SSF54373">
    <property type="entry name" value="FAD-linked reductases, C-terminal domain"/>
    <property type="match status" value="1"/>
</dbReference>
<name>A0A1G6JZ91_9PSEU</name>
<organism evidence="2 3">
    <name type="scientific">Actinokineospora iranica</name>
    <dbReference type="NCBI Taxonomy" id="1271860"/>
    <lineage>
        <taxon>Bacteria</taxon>
        <taxon>Bacillati</taxon>
        <taxon>Actinomycetota</taxon>
        <taxon>Actinomycetes</taxon>
        <taxon>Pseudonocardiales</taxon>
        <taxon>Pseudonocardiaceae</taxon>
        <taxon>Actinokineospora</taxon>
    </lineage>
</organism>
<feature type="domain" description="Amine oxidase" evidence="1">
    <location>
        <begin position="107"/>
        <end position="192"/>
    </location>
</feature>
<gene>
    <name evidence="2" type="ORF">SAMN05216174_101632</name>
</gene>
<dbReference type="SUPFAM" id="SSF51905">
    <property type="entry name" value="FAD/NAD(P)-binding domain"/>
    <property type="match status" value="1"/>
</dbReference>
<dbReference type="GO" id="GO:0009063">
    <property type="term" value="P:amino acid catabolic process"/>
    <property type="evidence" value="ECO:0007669"/>
    <property type="project" value="TreeGrafter"/>
</dbReference>
<dbReference type="Gene3D" id="3.30.160.490">
    <property type="match status" value="1"/>
</dbReference>
<dbReference type="InterPro" id="IPR036188">
    <property type="entry name" value="FAD/NAD-bd_sf"/>
</dbReference>
<dbReference type="Gene3D" id="3.50.50.60">
    <property type="entry name" value="FAD/NAD(P)-binding domain"/>
    <property type="match status" value="1"/>
</dbReference>
<accession>A0A1G6JZ91</accession>
<dbReference type="Gene3D" id="1.10.10.1790">
    <property type="match status" value="1"/>
</dbReference>
<dbReference type="InterPro" id="IPR006311">
    <property type="entry name" value="TAT_signal"/>
</dbReference>
<dbReference type="PANTHER" id="PTHR10742:SF342">
    <property type="entry name" value="AMINE OXIDASE"/>
    <property type="match status" value="1"/>
</dbReference>
<dbReference type="Pfam" id="PF01593">
    <property type="entry name" value="Amino_oxidase"/>
    <property type="match status" value="2"/>
</dbReference>
<dbReference type="PANTHER" id="PTHR10742">
    <property type="entry name" value="FLAVIN MONOAMINE OXIDASE"/>
    <property type="match status" value="1"/>
</dbReference>
<dbReference type="InterPro" id="IPR050281">
    <property type="entry name" value="Flavin_monoamine_oxidase"/>
</dbReference>
<dbReference type="Gene3D" id="3.30.70.2100">
    <property type="match status" value="1"/>
</dbReference>
<reference evidence="3" key="1">
    <citation type="submission" date="2016-10" db="EMBL/GenBank/DDBJ databases">
        <authorList>
            <person name="Varghese N."/>
            <person name="Submissions S."/>
        </authorList>
    </citation>
    <scope>NUCLEOTIDE SEQUENCE [LARGE SCALE GENOMIC DNA]</scope>
    <source>
        <strain evidence="3">IBRC-M 10403</strain>
    </source>
</reference>
<dbReference type="STRING" id="1271860.SAMN05216174_101632"/>
<keyword evidence="3" id="KW-1185">Reference proteome</keyword>